<reference evidence="3" key="1">
    <citation type="submission" date="2023-07" db="EMBL/GenBank/DDBJ databases">
        <title>draft genome sequence of fig (Ficus carica).</title>
        <authorList>
            <person name="Takahashi T."/>
            <person name="Nishimura K."/>
        </authorList>
    </citation>
    <scope>NUCLEOTIDE SEQUENCE</scope>
</reference>
<dbReference type="SUPFAM" id="SSF81383">
    <property type="entry name" value="F-box domain"/>
    <property type="match status" value="1"/>
</dbReference>
<keyword evidence="4" id="KW-1185">Reference proteome</keyword>
<organism evidence="3 4">
    <name type="scientific">Ficus carica</name>
    <name type="common">Common fig</name>
    <dbReference type="NCBI Taxonomy" id="3494"/>
    <lineage>
        <taxon>Eukaryota</taxon>
        <taxon>Viridiplantae</taxon>
        <taxon>Streptophyta</taxon>
        <taxon>Embryophyta</taxon>
        <taxon>Tracheophyta</taxon>
        <taxon>Spermatophyta</taxon>
        <taxon>Magnoliopsida</taxon>
        <taxon>eudicotyledons</taxon>
        <taxon>Gunneridae</taxon>
        <taxon>Pentapetalae</taxon>
        <taxon>rosids</taxon>
        <taxon>fabids</taxon>
        <taxon>Rosales</taxon>
        <taxon>Moraceae</taxon>
        <taxon>Ficeae</taxon>
        <taxon>Ficus</taxon>
    </lineage>
</organism>
<proteinExistence type="predicted"/>
<evidence type="ECO:0000256" key="1">
    <source>
        <dbReference type="SAM" id="MobiDB-lite"/>
    </source>
</evidence>
<dbReference type="PANTHER" id="PTHR31960">
    <property type="entry name" value="F-BOX PROTEIN PP2-A15"/>
    <property type="match status" value="1"/>
</dbReference>
<dbReference type="CDD" id="cd22162">
    <property type="entry name" value="F-box_AtSKIP3-like"/>
    <property type="match status" value="1"/>
</dbReference>
<dbReference type="InterPro" id="IPR036047">
    <property type="entry name" value="F-box-like_dom_sf"/>
</dbReference>
<dbReference type="AlphaFoldDB" id="A0AA88CXI2"/>
<feature type="region of interest" description="Disordered" evidence="1">
    <location>
        <begin position="1"/>
        <end position="21"/>
    </location>
</feature>
<dbReference type="PANTHER" id="PTHR31960:SF3">
    <property type="entry name" value="F-BOX PROTEIN PP2-A13"/>
    <property type="match status" value="1"/>
</dbReference>
<comment type="caution">
    <text evidence="3">The sequence shown here is derived from an EMBL/GenBank/DDBJ whole genome shotgun (WGS) entry which is preliminary data.</text>
</comment>
<accession>A0AA88CXI2</accession>
<evidence type="ECO:0000313" key="2">
    <source>
        <dbReference type="EMBL" id="GMN34259.1"/>
    </source>
</evidence>
<dbReference type="EMBL" id="BTGU01006076">
    <property type="protein sequence ID" value="GMN34259.1"/>
    <property type="molecule type" value="Genomic_DNA"/>
</dbReference>
<protein>
    <recommendedName>
        <fullName evidence="5">F-box domain-containing protein</fullName>
    </recommendedName>
</protein>
<dbReference type="InterPro" id="IPR025886">
    <property type="entry name" value="PP2-like"/>
</dbReference>
<dbReference type="Pfam" id="PF14299">
    <property type="entry name" value="PP2"/>
    <property type="match status" value="1"/>
</dbReference>
<evidence type="ECO:0008006" key="5">
    <source>
        <dbReference type="Google" id="ProtNLM"/>
    </source>
</evidence>
<evidence type="ECO:0000313" key="4">
    <source>
        <dbReference type="Proteomes" id="UP001187192"/>
    </source>
</evidence>
<evidence type="ECO:0000313" key="3">
    <source>
        <dbReference type="EMBL" id="GMN34286.1"/>
    </source>
</evidence>
<dbReference type="EMBL" id="BTGU01006078">
    <property type="protein sequence ID" value="GMN34286.1"/>
    <property type="molecule type" value="Genomic_DNA"/>
</dbReference>
<sequence>MGANVSASIADEEGGPQRPRLGDIPENCVALMLMSLDPPDVCRFAQLNRAFRAASSADFIWESKLPSNYGFIIGRVFEDKTLVEKLGKREIYARLCRPISFDAGSKEIWLDNSTGGVFLSISSKALRITGIDDRRYWNFISFKESRFETVAYLQQTWWLEVEGEIEFQFPAGHYSIFIRLQLGRPYKRLGRRVCNLEHAHGWDIKPVKFQLTSSDGQRDVSQCCLDNPGTWVNYHVGSFFVEDPDTLMKIKFSVTQIDCTHTKGGVCVDSVLICPGSLGKEAS</sequence>
<dbReference type="Proteomes" id="UP001187192">
    <property type="component" value="Unassembled WGS sequence"/>
</dbReference>
<name>A0AA88CXI2_FICCA</name>
<gene>
    <name evidence="2" type="ORF">TIFTF001_048340</name>
    <name evidence="3" type="ORF">TIFTF001_048343</name>
</gene>